<keyword evidence="9" id="KW-1185">Reference proteome</keyword>
<evidence type="ECO:0000256" key="1">
    <source>
        <dbReference type="ARBA" id="ARBA00004141"/>
    </source>
</evidence>
<dbReference type="GO" id="GO:0016874">
    <property type="term" value="F:ligase activity"/>
    <property type="evidence" value="ECO:0007669"/>
    <property type="project" value="UniProtKB-KW"/>
</dbReference>
<keyword evidence="4 6" id="KW-0472">Membrane</keyword>
<feature type="transmembrane region" description="Helical" evidence="6">
    <location>
        <begin position="30"/>
        <end position="53"/>
    </location>
</feature>
<dbReference type="PANTHER" id="PTHR37422:SF13">
    <property type="entry name" value="LIPOPOLYSACCHARIDE BIOSYNTHESIS PROTEIN PA4999-RELATED"/>
    <property type="match status" value="1"/>
</dbReference>
<feature type="transmembrane region" description="Helical" evidence="6">
    <location>
        <begin position="294"/>
        <end position="312"/>
    </location>
</feature>
<dbReference type="AlphaFoldDB" id="A0A1G7UIY8"/>
<feature type="compositionally biased region" description="Polar residues" evidence="5">
    <location>
        <begin position="707"/>
        <end position="725"/>
    </location>
</feature>
<keyword evidence="8" id="KW-0436">Ligase</keyword>
<dbReference type="PANTHER" id="PTHR37422">
    <property type="entry name" value="TEICHURONIC ACID BIOSYNTHESIS PROTEIN TUAE"/>
    <property type="match status" value="1"/>
</dbReference>
<accession>A0A1G7UIY8</accession>
<protein>
    <submittedName>
        <fullName evidence="8">O-Antigen ligase</fullName>
    </submittedName>
</protein>
<evidence type="ECO:0000256" key="4">
    <source>
        <dbReference type="ARBA" id="ARBA00023136"/>
    </source>
</evidence>
<feature type="transmembrane region" description="Helical" evidence="6">
    <location>
        <begin position="324"/>
        <end position="341"/>
    </location>
</feature>
<proteinExistence type="predicted"/>
<evidence type="ECO:0000256" key="3">
    <source>
        <dbReference type="ARBA" id="ARBA00022989"/>
    </source>
</evidence>
<evidence type="ECO:0000256" key="5">
    <source>
        <dbReference type="SAM" id="MobiDB-lite"/>
    </source>
</evidence>
<evidence type="ECO:0000313" key="9">
    <source>
        <dbReference type="Proteomes" id="UP000198972"/>
    </source>
</evidence>
<feature type="transmembrane region" description="Helical" evidence="6">
    <location>
        <begin position="403"/>
        <end position="427"/>
    </location>
</feature>
<feature type="transmembrane region" description="Helical" evidence="6">
    <location>
        <begin position="137"/>
        <end position="157"/>
    </location>
</feature>
<dbReference type="SUPFAM" id="SSF48452">
    <property type="entry name" value="TPR-like"/>
    <property type="match status" value="1"/>
</dbReference>
<reference evidence="8 9" key="1">
    <citation type="submission" date="2016-10" db="EMBL/GenBank/DDBJ databases">
        <authorList>
            <person name="de Groot N.N."/>
        </authorList>
    </citation>
    <scope>NUCLEOTIDE SEQUENCE [LARGE SCALE GENOMIC DNA]</scope>
    <source>
        <strain evidence="8 9">DSM 28129</strain>
    </source>
</reference>
<dbReference type="Proteomes" id="UP000198972">
    <property type="component" value="Unassembled WGS sequence"/>
</dbReference>
<dbReference type="GO" id="GO:0016020">
    <property type="term" value="C:membrane"/>
    <property type="evidence" value="ECO:0007669"/>
    <property type="project" value="UniProtKB-SubCell"/>
</dbReference>
<evidence type="ECO:0000259" key="7">
    <source>
        <dbReference type="Pfam" id="PF04932"/>
    </source>
</evidence>
<sequence length="750" mass="81424">MGRFAILWIVIAIFVCCTSGMFFLDTLPSLWLISLSLAAAAGATLMKMMGLRVKDNGGILRNKMNLRELSVSRSMLIISWGPFLFAVMYTVHLLSNNALAVHATKLSAICWLFYASIGLLLYLAVGSRGTRNRIERGWGITTGLLALTALGAVYGIVPVPYAILRSANPEIAASGARLGGLLQYPNAFGAIMGAALVERLMSLAGYCGTAYTSSSRWQRFSTGALTLVFMLCMLLSESRGAYMAVAAGWAAGYMLLPARQRLRYLLQTGVYAAAGALLSRQLAAAQLAPPLLPGLLVLAATMAAALALSGLAARRAASAQAARFYRSAALLGAGGALYWIAQHARLLQIDTLSARLAMYRDALKLFQASPWVGQGGDTWKTAYLSIQQGPYVGSEMHSGYIDIALDLGITGLGIALCWLGSIVTMLYRRKSRMLAPLIVLLLHSAVDFDMSYGLFWLFVITLAGLGLSEHLVEPAGIIRKQLKQGGVIHKGAIYGLIAATFIAGSLLSLRMAEGLRLYHASYSRPDIDPVAKKQLLKDSLTLDPSRTDSRMALAALSPPDKAIALLNQGIVYDRGNDKLWLALGTSLAHQGSMDAVTALRQATILNPYNRSLQTDVLHQIYLLSLRLRSQQHYEEARAAALAGYQMYEDYSRLSEEIKRSPMLRNDRGFTMTKEAEIRGRELGLIALHYASAHNRFYPPKAERNACDNASRSTSHRSANSGLTASSHQSASNFRLLPFSAIHSRFPITFL</sequence>
<feature type="transmembrane region" description="Helical" evidence="6">
    <location>
        <begin position="270"/>
        <end position="288"/>
    </location>
</feature>
<gene>
    <name evidence="8" type="ORF">SAMN04488542_1466</name>
</gene>
<evidence type="ECO:0000256" key="2">
    <source>
        <dbReference type="ARBA" id="ARBA00022692"/>
    </source>
</evidence>
<feature type="transmembrane region" description="Helical" evidence="6">
    <location>
        <begin position="434"/>
        <end position="467"/>
    </location>
</feature>
<dbReference type="InterPro" id="IPR007016">
    <property type="entry name" value="O-antigen_ligase-rel_domated"/>
</dbReference>
<dbReference type="STRING" id="670482.SAMN04488542_1466"/>
<dbReference type="Pfam" id="PF04932">
    <property type="entry name" value="Wzy_C"/>
    <property type="match status" value="1"/>
</dbReference>
<dbReference type="OrthoDB" id="1808577at2"/>
<feature type="transmembrane region" description="Helical" evidence="6">
    <location>
        <begin position="220"/>
        <end position="236"/>
    </location>
</feature>
<name>A0A1G7UIY8_9BACL</name>
<feature type="region of interest" description="Disordered" evidence="5">
    <location>
        <begin position="703"/>
        <end position="725"/>
    </location>
</feature>
<organism evidence="8 9">
    <name type="scientific">Fontibacillus panacisegetis</name>
    <dbReference type="NCBI Taxonomy" id="670482"/>
    <lineage>
        <taxon>Bacteria</taxon>
        <taxon>Bacillati</taxon>
        <taxon>Bacillota</taxon>
        <taxon>Bacilli</taxon>
        <taxon>Bacillales</taxon>
        <taxon>Paenibacillaceae</taxon>
        <taxon>Fontibacillus</taxon>
    </lineage>
</organism>
<comment type="subcellular location">
    <subcellularLocation>
        <location evidence="1">Membrane</location>
        <topology evidence="1">Multi-pass membrane protein</topology>
    </subcellularLocation>
</comment>
<dbReference type="InterPro" id="IPR011990">
    <property type="entry name" value="TPR-like_helical_dom_sf"/>
</dbReference>
<feature type="transmembrane region" description="Helical" evidence="6">
    <location>
        <begin position="5"/>
        <end position="24"/>
    </location>
</feature>
<dbReference type="InterPro" id="IPR051533">
    <property type="entry name" value="WaaL-like"/>
</dbReference>
<keyword evidence="2 6" id="KW-0812">Transmembrane</keyword>
<feature type="transmembrane region" description="Helical" evidence="6">
    <location>
        <begin position="106"/>
        <end position="125"/>
    </location>
</feature>
<keyword evidence="3 6" id="KW-1133">Transmembrane helix</keyword>
<dbReference type="EMBL" id="FNBG01000046">
    <property type="protein sequence ID" value="SDG47522.1"/>
    <property type="molecule type" value="Genomic_DNA"/>
</dbReference>
<feature type="transmembrane region" description="Helical" evidence="6">
    <location>
        <begin position="74"/>
        <end position="94"/>
    </location>
</feature>
<evidence type="ECO:0000313" key="8">
    <source>
        <dbReference type="EMBL" id="SDG47522.1"/>
    </source>
</evidence>
<evidence type="ECO:0000256" key="6">
    <source>
        <dbReference type="SAM" id="Phobius"/>
    </source>
</evidence>
<feature type="transmembrane region" description="Helical" evidence="6">
    <location>
        <begin position="487"/>
        <end position="509"/>
    </location>
</feature>
<feature type="domain" description="O-antigen ligase-related" evidence="7">
    <location>
        <begin position="226"/>
        <end position="414"/>
    </location>
</feature>